<dbReference type="InterPro" id="IPR024310">
    <property type="entry name" value="NUT"/>
</dbReference>
<feature type="region of interest" description="Disordered" evidence="2">
    <location>
        <begin position="147"/>
        <end position="201"/>
    </location>
</feature>
<name>A0A8I3WJU6_CALJA</name>
<dbReference type="PANTHER" id="PTHR22879">
    <property type="entry name" value="NUT FAMILY MEMBER 1"/>
    <property type="match status" value="1"/>
</dbReference>
<feature type="compositionally biased region" description="Pro residues" evidence="2">
    <location>
        <begin position="154"/>
        <end position="165"/>
    </location>
</feature>
<feature type="compositionally biased region" description="Polar residues" evidence="2">
    <location>
        <begin position="188"/>
        <end position="201"/>
    </location>
</feature>
<evidence type="ECO:0000256" key="2">
    <source>
        <dbReference type="SAM" id="MobiDB-lite"/>
    </source>
</evidence>
<feature type="compositionally biased region" description="Polar residues" evidence="2">
    <location>
        <begin position="590"/>
        <end position="599"/>
    </location>
</feature>
<reference evidence="4 5" key="1">
    <citation type="submission" date="2009-03" db="EMBL/GenBank/DDBJ databases">
        <authorList>
            <person name="Warren W."/>
            <person name="Ye L."/>
            <person name="Minx P."/>
            <person name="Worley K."/>
            <person name="Gibbs R."/>
            <person name="Wilson R.K."/>
        </authorList>
    </citation>
    <scope>NUCLEOTIDE SEQUENCE [LARGE SCALE GENOMIC DNA]</scope>
</reference>
<feature type="compositionally biased region" description="Pro residues" evidence="2">
    <location>
        <begin position="337"/>
        <end position="349"/>
    </location>
</feature>
<feature type="domain" description="Nuclear Testis protein N-terminal" evidence="3">
    <location>
        <begin position="799"/>
        <end position="924"/>
    </location>
</feature>
<feature type="region of interest" description="Disordered" evidence="2">
    <location>
        <begin position="586"/>
        <end position="631"/>
    </location>
</feature>
<organism evidence="4 5">
    <name type="scientific">Callithrix jacchus</name>
    <name type="common">White-tufted-ear marmoset</name>
    <name type="synonym">Simia Jacchus</name>
    <dbReference type="NCBI Taxonomy" id="9483"/>
    <lineage>
        <taxon>Eukaryota</taxon>
        <taxon>Metazoa</taxon>
        <taxon>Chordata</taxon>
        <taxon>Craniata</taxon>
        <taxon>Vertebrata</taxon>
        <taxon>Euteleostomi</taxon>
        <taxon>Mammalia</taxon>
        <taxon>Eutheria</taxon>
        <taxon>Euarchontoglires</taxon>
        <taxon>Primates</taxon>
        <taxon>Haplorrhini</taxon>
        <taxon>Platyrrhini</taxon>
        <taxon>Cebidae</taxon>
        <taxon>Callitrichinae</taxon>
        <taxon>Callithrix</taxon>
        <taxon>Callithrix</taxon>
    </lineage>
</organism>
<feature type="region of interest" description="Disordered" evidence="2">
    <location>
        <begin position="740"/>
        <end position="927"/>
    </location>
</feature>
<comment type="similarity">
    <text evidence="1">Belongs to the NUT family.</text>
</comment>
<dbReference type="PANTHER" id="PTHR22879:SF2">
    <property type="entry name" value="NUT FAMILY MEMBER 2F-RELATED"/>
    <property type="match status" value="1"/>
</dbReference>
<evidence type="ECO:0000313" key="4">
    <source>
        <dbReference type="Ensembl" id="ENSCJAP00000089027.1"/>
    </source>
</evidence>
<sequence>MASDEACPVLEPAVTENPGASLPVFTPLSFATPAPSPAHGPPLMTTVVPPGGPPVLSAFPRTPPVAGQDGRGPHWTGASNIFGQMTEMGPVKAPQAQTSVQTQAPLIWQAPGAVCEGVACPPARPLAAAPVVPAMAAHIIGGTQACEGGWSQGLPPPPAPPPAPQLAPTMAPGNACPWPQGAHGEGSQAPSQANAQPDHSCNPKSVYDDFQLWQRYKPLARRHLPHSPDTEALSCFFIPVLRSLAQQEPSMTLEEGLRWAMREWQYTSNLDRMIYYEMARKFLEFEAEEEMQIQKSQWMKGPQCLPSPALPRLEPQGPSAPEVAKEPVYLPSKAGPKAPPACLPPPRPQQPVETKAHLPQPRPQQPAETKAHLPPPRTQQPAETKAPEEIPPEMVQECVDIMEELMGPPAGATRELQGQRKEGEVEQEGDGMLLDPGILSYVNDLCSQKDFVTKVCLAPPYSLIQFLEELLSPDPQMDFLAVSQELEQDEGLTFAQVAEKRLQSSKEERCERVAPNHVTIQLDSISSKSAAGQGAERDVPGLQQGVSMETCPTQTAAQDPQGQGRVCIGVAKNPVVLLERLDSGRLRAAQTDSPPQDQRPTCPAVGTQDTWGLPGASPVKESRRLCKGSSEEERKIPGMVTVVGTNYRLRPWKLSQSPVPASGLLSPEGRKPQGALQSQSVKRRGLSPALAPTTKSKKRALFRGPSPAVQMPKGSSEEERKIPGMVTVVGTNYRLRPWKLSQSPVPASGRLSTEGRKPQGALQSQSVKGRGLSPAPAPATKSKKRALFRGPSSAVQTPKGSSEEEKKIPGMVTVVGTNYRLRPWKLSQSPVPASGRLSTEGWKPQEALRSQSVKGRGLSPAPAPATKSKKRALFRDPSSAVQMPHLRPGLRVSGAQSLAWGLGNPSQSGKRKGDPLLPKRKKKHRSQ</sequence>
<evidence type="ECO:0000259" key="3">
    <source>
        <dbReference type="Pfam" id="PF12881"/>
    </source>
</evidence>
<keyword evidence="5" id="KW-1185">Reference proteome</keyword>
<evidence type="ECO:0000313" key="5">
    <source>
        <dbReference type="Proteomes" id="UP000008225"/>
    </source>
</evidence>
<dbReference type="GeneTree" id="ENSGT00410000025793"/>
<accession>A0A8I3WJU6</accession>
<reference evidence="4" key="2">
    <citation type="submission" date="2025-08" db="UniProtKB">
        <authorList>
            <consortium name="Ensembl"/>
        </authorList>
    </citation>
    <scope>IDENTIFICATION</scope>
</reference>
<dbReference type="AlphaFoldDB" id="A0A8I3WJU6"/>
<proteinExistence type="inferred from homology"/>
<feature type="compositionally biased region" description="Basic residues" evidence="2">
    <location>
        <begin position="918"/>
        <end position="927"/>
    </location>
</feature>
<feature type="compositionally biased region" description="Basic and acidic residues" evidence="2">
    <location>
        <begin position="620"/>
        <end position="631"/>
    </location>
</feature>
<evidence type="ECO:0000256" key="1">
    <source>
        <dbReference type="ARBA" id="ARBA00010586"/>
    </source>
</evidence>
<dbReference type="InterPro" id="IPR024309">
    <property type="entry name" value="NUT_N"/>
</dbReference>
<feature type="domain" description="Nuclear Testis protein N-terminal" evidence="3">
    <location>
        <begin position="14"/>
        <end position="713"/>
    </location>
</feature>
<dbReference type="Pfam" id="PF12881">
    <property type="entry name" value="NUT"/>
    <property type="match status" value="2"/>
</dbReference>
<reference evidence="4" key="3">
    <citation type="submission" date="2025-09" db="UniProtKB">
        <authorList>
            <consortium name="Ensembl"/>
        </authorList>
    </citation>
    <scope>IDENTIFICATION</scope>
</reference>
<feature type="region of interest" description="Disordered" evidence="2">
    <location>
        <begin position="298"/>
        <end position="391"/>
    </location>
</feature>
<dbReference type="Proteomes" id="UP000008225">
    <property type="component" value="Chromosome 2"/>
</dbReference>
<feature type="region of interest" description="Disordered" evidence="2">
    <location>
        <begin position="655"/>
        <end position="723"/>
    </location>
</feature>
<dbReference type="Ensembl" id="ENSCJAT00000144048.1">
    <property type="protein sequence ID" value="ENSCJAP00000089027.1"/>
    <property type="gene ID" value="ENSCJAG00000069820.1"/>
</dbReference>
<protein>
    <recommendedName>
        <fullName evidence="3">Nuclear Testis protein N-terminal domain-containing protein</fullName>
    </recommendedName>
</protein>